<dbReference type="PANTHER" id="PTHR37278">
    <property type="entry name" value="AUTOPHAGY-RELATED PROTEIN 33-RELATED"/>
    <property type="match status" value="1"/>
</dbReference>
<evidence type="ECO:0000313" key="7">
    <source>
        <dbReference type="Proteomes" id="UP000294847"/>
    </source>
</evidence>
<dbReference type="GO" id="GO:0005741">
    <property type="term" value="C:mitochondrial outer membrane"/>
    <property type="evidence" value="ECO:0007669"/>
    <property type="project" value="TreeGrafter"/>
</dbReference>
<protein>
    <submittedName>
        <fullName evidence="6">Uncharacterized protein</fullName>
    </submittedName>
</protein>
<evidence type="ECO:0000256" key="5">
    <source>
        <dbReference type="ARBA" id="ARBA00038013"/>
    </source>
</evidence>
<dbReference type="VEuPathDB" id="FungiDB:M_BR32_EuGene_00049071"/>
<dbReference type="OMA" id="WCLSSPR"/>
<dbReference type="GO" id="GO:0000422">
    <property type="term" value="P:autophagy of mitochondrion"/>
    <property type="evidence" value="ECO:0007669"/>
    <property type="project" value="TreeGrafter"/>
</dbReference>
<dbReference type="InterPro" id="IPR051668">
    <property type="entry name" value="ATG33"/>
</dbReference>
<organism evidence="6 7">
    <name type="scientific">Pyricularia oryzae</name>
    <name type="common">Rice blast fungus</name>
    <name type="synonym">Magnaporthe oryzae</name>
    <dbReference type="NCBI Taxonomy" id="318829"/>
    <lineage>
        <taxon>Eukaryota</taxon>
        <taxon>Fungi</taxon>
        <taxon>Dikarya</taxon>
        <taxon>Ascomycota</taxon>
        <taxon>Pezizomycotina</taxon>
        <taxon>Sordariomycetes</taxon>
        <taxon>Sordariomycetidae</taxon>
        <taxon>Magnaporthales</taxon>
        <taxon>Pyriculariaceae</taxon>
        <taxon>Pyricularia</taxon>
    </lineage>
</organism>
<evidence type="ECO:0000256" key="3">
    <source>
        <dbReference type="ARBA" id="ARBA00022989"/>
    </source>
</evidence>
<dbReference type="AlphaFoldDB" id="A0A4P7NCS3"/>
<accession>A0A4P7NCS3</accession>
<reference evidence="6 7" key="1">
    <citation type="journal article" date="2019" name="Mol. Biol. Evol.">
        <title>Blast fungal genomes show frequent chromosomal changes, gene gains and losses, and effector gene turnover.</title>
        <authorList>
            <person name="Gomez Luciano L.B."/>
            <person name="Jason Tsai I."/>
            <person name="Chuma I."/>
            <person name="Tosa Y."/>
            <person name="Chen Y.H."/>
            <person name="Li J.Y."/>
            <person name="Li M.Y."/>
            <person name="Jade Lu M.Y."/>
            <person name="Nakayashiki H."/>
            <person name="Li W.H."/>
        </authorList>
    </citation>
    <scope>NUCLEOTIDE SEQUENCE [LARGE SCALE GENOMIC DNA]</scope>
    <source>
        <strain evidence="6">MZ5-1-6</strain>
    </source>
</reference>
<sequence length="210" mass="22280">MASRGVSVLKFVGTVSLGLLTGLSYTLGTVSAPALLTLNSSENAASAFYSLSASARRQLGALTAASAATFALALVASPRYFRHPYLLYTSVLAVLSAGAASERFNPYLRIAPRPLPRSNADQAARRERAARARMEASYEVLSTDLHSDGTSGDELPEEEPVNLNGETVRADVETFVKKQMVRAGVAGLGFLVAVLGIWGDGAVRPPVYRY</sequence>
<evidence type="ECO:0000256" key="4">
    <source>
        <dbReference type="ARBA" id="ARBA00023136"/>
    </source>
</evidence>
<keyword evidence="3" id="KW-1133">Transmembrane helix</keyword>
<comment type="similarity">
    <text evidence="5">Belongs to the ATG33 family.</text>
</comment>
<keyword evidence="2" id="KW-0812">Transmembrane</keyword>
<dbReference type="Proteomes" id="UP000294847">
    <property type="component" value="Chromosome 3"/>
</dbReference>
<proteinExistence type="inferred from homology"/>
<evidence type="ECO:0000256" key="1">
    <source>
        <dbReference type="ARBA" id="ARBA00004141"/>
    </source>
</evidence>
<evidence type="ECO:0000313" key="6">
    <source>
        <dbReference type="EMBL" id="QBZ59396.1"/>
    </source>
</evidence>
<dbReference type="EMBL" id="CP034206">
    <property type="protein sequence ID" value="QBZ59396.1"/>
    <property type="molecule type" value="Genomic_DNA"/>
</dbReference>
<keyword evidence="4" id="KW-0472">Membrane</keyword>
<dbReference type="GO" id="GO:0016236">
    <property type="term" value="P:macroautophagy"/>
    <property type="evidence" value="ECO:0007669"/>
    <property type="project" value="TreeGrafter"/>
</dbReference>
<gene>
    <name evidence="6" type="ORF">PoMZ_04357</name>
</gene>
<comment type="subcellular location">
    <subcellularLocation>
        <location evidence="1">Membrane</location>
        <topology evidence="1">Multi-pass membrane protein</topology>
    </subcellularLocation>
</comment>
<name>A0A4P7NCS3_PYROR</name>
<dbReference type="PANTHER" id="PTHR37278:SF1">
    <property type="entry name" value="AUTOPHAGY-RELATED PROTEIN 33-RELATED"/>
    <property type="match status" value="1"/>
</dbReference>
<evidence type="ECO:0000256" key="2">
    <source>
        <dbReference type="ARBA" id="ARBA00022692"/>
    </source>
</evidence>